<dbReference type="EMBL" id="LEKV01004375">
    <property type="protein sequence ID" value="KVH95847.1"/>
    <property type="molecule type" value="Genomic_DNA"/>
</dbReference>
<keyword evidence="2" id="KW-1185">Reference proteome</keyword>
<feature type="non-terminal residue" evidence="1">
    <location>
        <position position="1"/>
    </location>
</feature>
<gene>
    <name evidence="1" type="ORF">Ccrd_002069</name>
</gene>
<name>A0A118JXC1_CYNCS</name>
<dbReference type="AlphaFoldDB" id="A0A118JXC1"/>
<sequence length="146" mass="16810">KLTKNAIHLSGTAPDFLQCRYVILATNVNRLSLWQSSWIISDIECFFADNVIDLSKDFCEGIFNIHGFKCRCFHKVSVLFFSKRLCIVAVSQIWAFTTFSSTRMLRVANSTPMVDLDSRLNSFRVNLDNRFDFPTPESPMRTTLNK</sequence>
<accession>A0A118JXC1</accession>
<organism evidence="1 2">
    <name type="scientific">Cynara cardunculus var. scolymus</name>
    <name type="common">Globe artichoke</name>
    <name type="synonym">Cynara scolymus</name>
    <dbReference type="NCBI Taxonomy" id="59895"/>
    <lineage>
        <taxon>Eukaryota</taxon>
        <taxon>Viridiplantae</taxon>
        <taxon>Streptophyta</taxon>
        <taxon>Embryophyta</taxon>
        <taxon>Tracheophyta</taxon>
        <taxon>Spermatophyta</taxon>
        <taxon>Magnoliopsida</taxon>
        <taxon>eudicotyledons</taxon>
        <taxon>Gunneridae</taxon>
        <taxon>Pentapetalae</taxon>
        <taxon>asterids</taxon>
        <taxon>campanulids</taxon>
        <taxon>Asterales</taxon>
        <taxon>Asteraceae</taxon>
        <taxon>Carduoideae</taxon>
        <taxon>Cardueae</taxon>
        <taxon>Carduinae</taxon>
        <taxon>Cynara</taxon>
    </lineage>
</organism>
<dbReference type="Gramene" id="KVH95847">
    <property type="protein sequence ID" value="KVH95847"/>
    <property type="gene ID" value="Ccrd_002069"/>
</dbReference>
<reference evidence="1 2" key="1">
    <citation type="journal article" date="2016" name="Sci. Rep.">
        <title>The genome sequence of the outbreeding globe artichoke constructed de novo incorporating a phase-aware low-pass sequencing strategy of F1 progeny.</title>
        <authorList>
            <person name="Scaglione D."/>
            <person name="Reyes-Chin-Wo S."/>
            <person name="Acquadro A."/>
            <person name="Froenicke L."/>
            <person name="Portis E."/>
            <person name="Beitel C."/>
            <person name="Tirone M."/>
            <person name="Mauro R."/>
            <person name="Lo Monaco A."/>
            <person name="Mauromicale G."/>
            <person name="Faccioli P."/>
            <person name="Cattivelli L."/>
            <person name="Rieseberg L."/>
            <person name="Michelmore R."/>
            <person name="Lanteri S."/>
        </authorList>
    </citation>
    <scope>NUCLEOTIDE SEQUENCE [LARGE SCALE GENOMIC DNA]</scope>
    <source>
        <strain evidence="1">2C</strain>
    </source>
</reference>
<comment type="caution">
    <text evidence="1">The sequence shown here is derived from an EMBL/GenBank/DDBJ whole genome shotgun (WGS) entry which is preliminary data.</text>
</comment>
<dbReference type="Proteomes" id="UP000243975">
    <property type="component" value="Unassembled WGS sequence"/>
</dbReference>
<evidence type="ECO:0000313" key="1">
    <source>
        <dbReference type="EMBL" id="KVH95847.1"/>
    </source>
</evidence>
<protein>
    <submittedName>
        <fullName evidence="1">Uncharacterized protein</fullName>
    </submittedName>
</protein>
<evidence type="ECO:0000313" key="2">
    <source>
        <dbReference type="Proteomes" id="UP000243975"/>
    </source>
</evidence>
<proteinExistence type="predicted"/>